<dbReference type="Gene3D" id="3.90.70.10">
    <property type="entry name" value="Cysteine proteinases"/>
    <property type="match status" value="1"/>
</dbReference>
<dbReference type="InterPro" id="IPR025661">
    <property type="entry name" value="Pept_asp_AS"/>
</dbReference>
<dbReference type="InterPro" id="IPR039417">
    <property type="entry name" value="Peptidase_C1A_papain-like"/>
</dbReference>
<proteinExistence type="inferred from homology"/>
<dbReference type="InterPro" id="IPR000668">
    <property type="entry name" value="Peptidase_C1A_C"/>
</dbReference>
<evidence type="ECO:0000256" key="4">
    <source>
        <dbReference type="ARBA" id="ARBA00022807"/>
    </source>
</evidence>
<gene>
    <name evidence="9" type="primary">RD21B_1</name>
    <name evidence="9" type="ORF">CFP56_026920</name>
</gene>
<dbReference type="Proteomes" id="UP000237347">
    <property type="component" value="Unassembled WGS sequence"/>
</dbReference>
<dbReference type="PANTHER" id="PTHR12411">
    <property type="entry name" value="CYSTEINE PROTEASE FAMILY C1-RELATED"/>
    <property type="match status" value="1"/>
</dbReference>
<comment type="caution">
    <text evidence="9">The sequence shown here is derived from an EMBL/GenBank/DDBJ whole genome shotgun (WGS) entry which is preliminary data.</text>
</comment>
<feature type="domain" description="Peptidase C1A papain C-terminal" evidence="7">
    <location>
        <begin position="90"/>
        <end position="310"/>
    </location>
</feature>
<dbReference type="SMART" id="SM00848">
    <property type="entry name" value="Inhibitor_I29"/>
    <property type="match status" value="1"/>
</dbReference>
<dbReference type="InterPro" id="IPR013201">
    <property type="entry name" value="Prot_inhib_I29"/>
</dbReference>
<dbReference type="GO" id="GO:0008234">
    <property type="term" value="F:cysteine-type peptidase activity"/>
    <property type="evidence" value="ECO:0007669"/>
    <property type="project" value="UniProtKB-KW"/>
</dbReference>
<organism evidence="9 10">
    <name type="scientific">Quercus suber</name>
    <name type="common">Cork oak</name>
    <dbReference type="NCBI Taxonomy" id="58331"/>
    <lineage>
        <taxon>Eukaryota</taxon>
        <taxon>Viridiplantae</taxon>
        <taxon>Streptophyta</taxon>
        <taxon>Embryophyta</taxon>
        <taxon>Tracheophyta</taxon>
        <taxon>Spermatophyta</taxon>
        <taxon>Magnoliopsida</taxon>
        <taxon>eudicotyledons</taxon>
        <taxon>Gunneridae</taxon>
        <taxon>Pentapetalae</taxon>
        <taxon>rosids</taxon>
        <taxon>fabids</taxon>
        <taxon>Fagales</taxon>
        <taxon>Fagaceae</taxon>
        <taxon>Quercus</taxon>
    </lineage>
</organism>
<protein>
    <submittedName>
        <fullName evidence="9">Cysteine protease rd21b</fullName>
    </submittedName>
</protein>
<feature type="domain" description="Cathepsin propeptide inhibitor" evidence="8">
    <location>
        <begin position="20"/>
        <end position="61"/>
    </location>
</feature>
<accession>A0AAW0LX68</accession>
<dbReference type="SUPFAM" id="SSF54001">
    <property type="entry name" value="Cysteine proteinases"/>
    <property type="match status" value="1"/>
</dbReference>
<dbReference type="AlphaFoldDB" id="A0AAW0LX68"/>
<evidence type="ECO:0000256" key="5">
    <source>
        <dbReference type="ARBA" id="ARBA00023157"/>
    </source>
</evidence>
<evidence type="ECO:0000313" key="10">
    <source>
        <dbReference type="Proteomes" id="UP000237347"/>
    </source>
</evidence>
<dbReference type="SMART" id="SM00645">
    <property type="entry name" value="Pept_C1"/>
    <property type="match status" value="1"/>
</dbReference>
<keyword evidence="2 9" id="KW-0645">Protease</keyword>
<dbReference type="EMBL" id="PKMF04000043">
    <property type="protein sequence ID" value="KAK7855623.1"/>
    <property type="molecule type" value="Genomic_DNA"/>
</dbReference>
<keyword evidence="10" id="KW-1185">Reference proteome</keyword>
<keyword evidence="4" id="KW-0788">Thiol protease</keyword>
<name>A0AAW0LX68_QUESU</name>
<dbReference type="PROSITE" id="PS00640">
    <property type="entry name" value="THIOL_PROTEASE_ASN"/>
    <property type="match status" value="1"/>
</dbReference>
<evidence type="ECO:0000256" key="1">
    <source>
        <dbReference type="ARBA" id="ARBA00008455"/>
    </source>
</evidence>
<keyword evidence="3" id="KW-0378">Hydrolase</keyword>
<evidence type="ECO:0000256" key="6">
    <source>
        <dbReference type="ARBA" id="ARBA00023180"/>
    </source>
</evidence>
<evidence type="ECO:0000256" key="2">
    <source>
        <dbReference type="ARBA" id="ARBA00022670"/>
    </source>
</evidence>
<evidence type="ECO:0000259" key="7">
    <source>
        <dbReference type="SMART" id="SM00645"/>
    </source>
</evidence>
<dbReference type="Pfam" id="PF08246">
    <property type="entry name" value="Inhibitor_I29"/>
    <property type="match status" value="1"/>
</dbReference>
<comment type="similarity">
    <text evidence="1">Belongs to the peptidase C1 family.</text>
</comment>
<keyword evidence="6" id="KW-0325">Glycoprotein</keyword>
<feature type="non-terminal residue" evidence="9">
    <location>
        <position position="1"/>
    </location>
</feature>
<evidence type="ECO:0000259" key="8">
    <source>
        <dbReference type="SMART" id="SM00848"/>
    </source>
</evidence>
<dbReference type="GO" id="GO:0006508">
    <property type="term" value="P:proteolysis"/>
    <property type="evidence" value="ECO:0007669"/>
    <property type="project" value="UniProtKB-KW"/>
</dbReference>
<dbReference type="InterPro" id="IPR038765">
    <property type="entry name" value="Papain-like_cys_pep_sf"/>
</dbReference>
<dbReference type="FunFam" id="3.90.70.10:FF:000332">
    <property type="entry name" value="Cathepsin L1"/>
    <property type="match status" value="1"/>
</dbReference>
<dbReference type="CDD" id="cd02248">
    <property type="entry name" value="Peptidase_C1A"/>
    <property type="match status" value="1"/>
</dbReference>
<dbReference type="InterPro" id="IPR013128">
    <property type="entry name" value="Peptidase_C1A"/>
</dbReference>
<keyword evidence="5" id="KW-1015">Disulfide bond</keyword>
<sequence length="312" mass="34362">SLISGGMSRTSFESPLSEIYELWLAQYGRNYVNSVDQEKRFNIFKDNLGANKFADLTHEEFLASYTSNKISTLPSSLNVKSFNVNALDVIPDAMDWRERGAVTFVKNQGSICPASGWAFSTVAGIERLLHNVTGNLVELSVQQLIACAVTNYTFGCNGGLAARAYTYVRDNKGITLEEDYPFHGFQGPCDQQKATQFQIFQISGSYAVQGSEADLLKAVAGQPVSVDINASSREFQLYESGVIFTGPCWIEPNHVVIAVGYGTSEDGIKYWIMKNSWGTGWGEDGYMRILKDNGSLGGLCGLNQQIVWPYVN</sequence>
<dbReference type="Pfam" id="PF00112">
    <property type="entry name" value="Peptidase_C1"/>
    <property type="match status" value="1"/>
</dbReference>
<evidence type="ECO:0000313" key="9">
    <source>
        <dbReference type="EMBL" id="KAK7855623.1"/>
    </source>
</evidence>
<reference evidence="9 10" key="1">
    <citation type="journal article" date="2018" name="Sci. Data">
        <title>The draft genome sequence of cork oak.</title>
        <authorList>
            <person name="Ramos A.M."/>
            <person name="Usie A."/>
            <person name="Barbosa P."/>
            <person name="Barros P.M."/>
            <person name="Capote T."/>
            <person name="Chaves I."/>
            <person name="Simoes F."/>
            <person name="Abreu I."/>
            <person name="Carrasquinho I."/>
            <person name="Faro C."/>
            <person name="Guimaraes J.B."/>
            <person name="Mendonca D."/>
            <person name="Nobrega F."/>
            <person name="Rodrigues L."/>
            <person name="Saibo N.J.M."/>
            <person name="Varela M.C."/>
            <person name="Egas C."/>
            <person name="Matos J."/>
            <person name="Miguel C.M."/>
            <person name="Oliveira M.M."/>
            <person name="Ricardo C.P."/>
            <person name="Goncalves S."/>
        </authorList>
    </citation>
    <scope>NUCLEOTIDE SEQUENCE [LARGE SCALE GENOMIC DNA]</scope>
    <source>
        <strain evidence="10">cv. HL8</strain>
    </source>
</reference>
<evidence type="ECO:0000256" key="3">
    <source>
        <dbReference type="ARBA" id="ARBA00022801"/>
    </source>
</evidence>